<dbReference type="EMBL" id="SGKT01000002">
    <property type="protein sequence ID" value="NEZ74037.1"/>
    <property type="molecule type" value="Genomic_DNA"/>
</dbReference>
<evidence type="ECO:0000259" key="1">
    <source>
        <dbReference type="SMART" id="SM00901"/>
    </source>
</evidence>
<organism evidence="2">
    <name type="scientific">Clostridium botulinum</name>
    <dbReference type="NCBI Taxonomy" id="1491"/>
    <lineage>
        <taxon>Bacteria</taxon>
        <taxon>Bacillati</taxon>
        <taxon>Bacillota</taxon>
        <taxon>Clostridia</taxon>
        <taxon>Eubacteriales</taxon>
        <taxon>Clostridiaceae</taxon>
        <taxon>Clostridium</taxon>
    </lineage>
</organism>
<protein>
    <submittedName>
        <fullName evidence="2">FRG domain-containing protein</fullName>
    </submittedName>
</protein>
<dbReference type="Pfam" id="PF08867">
    <property type="entry name" value="FRG"/>
    <property type="match status" value="1"/>
</dbReference>
<reference evidence="2" key="1">
    <citation type="submission" date="2019-02" db="EMBL/GenBank/DDBJ databases">
        <title>Genome sequencing of Clostridium botulinum clinical isolates.</title>
        <authorList>
            <person name="Brunt J."/>
            <person name="Van Vliet A.H.M."/>
            <person name="Stringer S.C."/>
            <person name="Grant K.A."/>
            <person name="Carter A.C."/>
            <person name="Peck M.W."/>
        </authorList>
    </citation>
    <scope>NUCLEOTIDE SEQUENCE</scope>
    <source>
        <strain evidence="2">H114400598</strain>
    </source>
</reference>
<gene>
    <name evidence="2" type="ORF">EXM56_01460</name>
</gene>
<name>A0A6G4CMS6_CLOBO</name>
<feature type="domain" description="FRG" evidence="1">
    <location>
        <begin position="20"/>
        <end position="126"/>
    </location>
</feature>
<dbReference type="SMART" id="SM00901">
    <property type="entry name" value="FRG"/>
    <property type="match status" value="1"/>
</dbReference>
<sequence length="306" mass="36717">MIRYSVNSIADYLNLIETKQLTNFIYRGQNEPYFGIQASGFRPYTGAWRNDKFYDINGIKKDFYNKVIRNISMDEKEYFLAFCQHHGLPTNLVDFTYSPLIAMFFACQGKKSPTFTIGELIDKETFTNINNLKNDNSLQEMLINNLINKLSKNFYAPYSEIYLINKDRLLDITDIIVENHDDNFFQKLICDSNVQKLVLKKLEEMFLKNKNYFKNWIKNIIECYEENNIDIYGICTEDNDDIFPKKENFKWENLTKYKEHLLNNNIDETIRELYWYVFNEMEDEEITYNNVFCLNEWEFGYVNVEF</sequence>
<proteinExistence type="predicted"/>
<accession>A0A6G4CMS6</accession>
<dbReference type="InterPro" id="IPR014966">
    <property type="entry name" value="FRG-dom"/>
</dbReference>
<dbReference type="AlphaFoldDB" id="A0A6G4CMS6"/>
<evidence type="ECO:0000313" key="2">
    <source>
        <dbReference type="EMBL" id="NEZ74037.1"/>
    </source>
</evidence>
<comment type="caution">
    <text evidence="2">The sequence shown here is derived from an EMBL/GenBank/DDBJ whole genome shotgun (WGS) entry which is preliminary data.</text>
</comment>